<accession>A0A0W4ZEY2</accession>
<feature type="compositionally biased region" description="Polar residues" evidence="2">
    <location>
        <begin position="187"/>
        <end position="209"/>
    </location>
</feature>
<gene>
    <name evidence="3" type="ORF">T552_02432</name>
</gene>
<dbReference type="AlphaFoldDB" id="A0A0W4ZEY2"/>
<feature type="coiled-coil region" evidence="1">
    <location>
        <begin position="738"/>
        <end position="765"/>
    </location>
</feature>
<dbReference type="GeneID" id="28937177"/>
<evidence type="ECO:0000256" key="2">
    <source>
        <dbReference type="SAM" id="MobiDB-lite"/>
    </source>
</evidence>
<feature type="coiled-coil region" evidence="1">
    <location>
        <begin position="591"/>
        <end position="710"/>
    </location>
</feature>
<keyword evidence="1" id="KW-0175">Coiled coil</keyword>
<name>A0A0W4ZEY2_PNEC8</name>
<sequence length="1027" mass="119378">MKDIQETAEQAYKHPESFINDMSSKSSHEIVDKNSIFMKKMLLNPIYAKTTQGTLFKTGQNPLNDEFKQRTLPFNLSNIQKKHNLPETLYKYEDVSKQDSLYNKVLLKEKNSKKNSENAFEVCIREKNPSKFLNFNNNLQNSLLQASTSISSQLSISNKNPWRNKLSEFSPPTKRKKSSQESHENGDSVSLTGSENPFIDSTDTSSNTAKKQKILQLNFNQTNTVPPNNASKDSVKFNQKRNNNLDQNNGGVGLLFSGLEKIRREREELEKELNIKNAELLHTNSELLSIKQKTKDVKFKFSEFQKFLDGLARDHDSLHKEIIKWSNEIKSFQTDIIKSRESLQGIINQCEIFTNQGKFNSKVYKKLAEVKEELVKQNMYRKNLEEKYSKDAGLLVEERDKVRILENQLINERKEKDNQRNKFLKEQEIVEKLLQSFHEETQKNENILKNMFSLWTNEARTIEHNILHEISLNLRVGPNILDPFQKIIQENLEKYSKECLSVYSEIKSFHSNIFSFNKRIEDFEKGFKETNILIKDKGKHGYIEKIKDFIELIQPFRLEIEELKLQLGNYEKNFKKQLYLNESHSDKLLNVQKVSEKLEIAEKNYEQTSNENVMLKNILEDMKRELKSTKDESDFLKNKLRNLESSNSLFLDSTKNIEDLKKQYEKEIAEHERRSLKLKETEQAKFDNIIKSKDNKINKLEKEVSILKSLNTNDADNMKENYKIVYKEKLINMIGLEKAELIDKITEQDNAINLLKNEVEKLLNTNSSMDNINKNYQKSGISQSSNRIIHQSPGKVNNIPKTTNTTFVYLPSQMISPPSENIIKEKYSNSLQHSNTGNNKTKPRLTKNLKDCSRQEVISDKMEPLDKDSISSFSKISENLLTPSDSNKSLSLEIYDSSLTMLDNDVNIQQEVIASSQLNLQSSSLLKKNKSIENYNNENYTKENIDATFSEYLSIDTNTSKNTENVLSKKKNQDKQKSLKKLSIEYPNNDSNFWPIAQLENSTNQKSYSTRNITNTYKKKKAGKYLY</sequence>
<evidence type="ECO:0000256" key="1">
    <source>
        <dbReference type="SAM" id="Coils"/>
    </source>
</evidence>
<evidence type="ECO:0000313" key="3">
    <source>
        <dbReference type="EMBL" id="KTW26943.1"/>
    </source>
</evidence>
<evidence type="ECO:0000313" key="4">
    <source>
        <dbReference type="Proteomes" id="UP000054454"/>
    </source>
</evidence>
<dbReference type="OrthoDB" id="5380568at2759"/>
<dbReference type="VEuPathDB" id="FungiDB:T552_02432"/>
<organism evidence="3 4">
    <name type="scientific">Pneumocystis carinii (strain B80)</name>
    <name type="common">Rat pneumocystis pneumonia agent</name>
    <name type="synonym">Pneumocystis carinii f. sp. carinii</name>
    <dbReference type="NCBI Taxonomy" id="1408658"/>
    <lineage>
        <taxon>Eukaryota</taxon>
        <taxon>Fungi</taxon>
        <taxon>Dikarya</taxon>
        <taxon>Ascomycota</taxon>
        <taxon>Taphrinomycotina</taxon>
        <taxon>Pneumocystomycetes</taxon>
        <taxon>Pneumocystaceae</taxon>
        <taxon>Pneumocystis</taxon>
    </lineage>
</organism>
<keyword evidence="4" id="KW-1185">Reference proteome</keyword>
<protein>
    <submittedName>
        <fullName evidence="3">Uncharacterized protein</fullName>
    </submittedName>
</protein>
<proteinExistence type="predicted"/>
<dbReference type="EMBL" id="LFVZ01000011">
    <property type="protein sequence ID" value="KTW26943.1"/>
    <property type="molecule type" value="Genomic_DNA"/>
</dbReference>
<dbReference type="Proteomes" id="UP000054454">
    <property type="component" value="Unassembled WGS sequence"/>
</dbReference>
<feature type="coiled-coil region" evidence="1">
    <location>
        <begin position="259"/>
        <end position="286"/>
    </location>
</feature>
<dbReference type="RefSeq" id="XP_018225134.1">
    <property type="nucleotide sequence ID" value="XM_018370974.1"/>
</dbReference>
<feature type="coiled-coil region" evidence="1">
    <location>
        <begin position="367"/>
        <end position="427"/>
    </location>
</feature>
<feature type="region of interest" description="Disordered" evidence="2">
    <location>
        <begin position="161"/>
        <end position="209"/>
    </location>
</feature>
<comment type="caution">
    <text evidence="3">The sequence shown here is derived from an EMBL/GenBank/DDBJ whole genome shotgun (WGS) entry which is preliminary data.</text>
</comment>
<reference evidence="4" key="1">
    <citation type="journal article" date="2016" name="Nat. Commun.">
        <title>Genome analysis of three Pneumocystis species reveals adaptation mechanisms to life exclusively in mammalian hosts.</title>
        <authorList>
            <person name="Ma L."/>
            <person name="Chen Z."/>
            <person name="Huang D.W."/>
            <person name="Kutty G."/>
            <person name="Ishihara M."/>
            <person name="Wang H."/>
            <person name="Abouelleil A."/>
            <person name="Bishop L."/>
            <person name="Davey E."/>
            <person name="Deng R."/>
            <person name="Deng X."/>
            <person name="Fan L."/>
            <person name="Fantoni G."/>
            <person name="Fitzgerald M."/>
            <person name="Gogineni E."/>
            <person name="Goldberg J.M."/>
            <person name="Handley G."/>
            <person name="Hu X."/>
            <person name="Huber C."/>
            <person name="Jiao X."/>
            <person name="Jones K."/>
            <person name="Levin J.Z."/>
            <person name="Liu Y."/>
            <person name="Macdonald P."/>
            <person name="Melnikov A."/>
            <person name="Raley C."/>
            <person name="Sassi M."/>
            <person name="Sherman B.T."/>
            <person name="Song X."/>
            <person name="Sykes S."/>
            <person name="Tran B."/>
            <person name="Walsh L."/>
            <person name="Xia Y."/>
            <person name="Yang J."/>
            <person name="Young S."/>
            <person name="Zeng Q."/>
            <person name="Zheng X."/>
            <person name="Stephens R."/>
            <person name="Nusbaum C."/>
            <person name="Birren B.W."/>
            <person name="Azadi P."/>
            <person name="Lempicki R.A."/>
            <person name="Cuomo C.A."/>
            <person name="Kovacs J.A."/>
        </authorList>
    </citation>
    <scope>NUCLEOTIDE SEQUENCE [LARGE SCALE GENOMIC DNA]</scope>
    <source>
        <strain evidence="4">B80</strain>
    </source>
</reference>